<gene>
    <name evidence="4" type="ORF">R3P38DRAFT_3376534</name>
</gene>
<dbReference type="InterPro" id="IPR056884">
    <property type="entry name" value="NPHP3-like_N"/>
</dbReference>
<evidence type="ECO:0000259" key="3">
    <source>
        <dbReference type="Pfam" id="PF24883"/>
    </source>
</evidence>
<feature type="region of interest" description="Disordered" evidence="2">
    <location>
        <begin position="1"/>
        <end position="37"/>
    </location>
</feature>
<dbReference type="Pfam" id="PF13374">
    <property type="entry name" value="TPR_10"/>
    <property type="match status" value="1"/>
</dbReference>
<organism evidence="4 5">
    <name type="scientific">Favolaschia claudopus</name>
    <dbReference type="NCBI Taxonomy" id="2862362"/>
    <lineage>
        <taxon>Eukaryota</taxon>
        <taxon>Fungi</taxon>
        <taxon>Dikarya</taxon>
        <taxon>Basidiomycota</taxon>
        <taxon>Agaricomycotina</taxon>
        <taxon>Agaricomycetes</taxon>
        <taxon>Agaricomycetidae</taxon>
        <taxon>Agaricales</taxon>
        <taxon>Marasmiineae</taxon>
        <taxon>Mycenaceae</taxon>
        <taxon>Favolaschia</taxon>
    </lineage>
</organism>
<dbReference type="InterPro" id="IPR011990">
    <property type="entry name" value="TPR-like_helical_dom_sf"/>
</dbReference>
<dbReference type="PANTHER" id="PTHR46082">
    <property type="entry name" value="ATP/GTP-BINDING PROTEIN-RELATED"/>
    <property type="match status" value="1"/>
</dbReference>
<feature type="domain" description="Nephrocystin 3-like N-terminal" evidence="3">
    <location>
        <begin position="569"/>
        <end position="641"/>
    </location>
</feature>
<sequence>MSEQLGRENEDQGGGNIEGYRTDLKGENRSGSAKMKLGSHRGYRSNLEIYYSEMLLQKRGYPLFYPVVQSTKEQGVAIGDIGSFTPQGIFERYFNVFLDADDPANAQCPEGFVPMQRDETVSYEILETAIQPGGYLSSSSVQRDPNDGNVFEYSFRCGGSSGAVLALPSGSHRRELREQEKLRQYAIQNAEAWYAHIVNKLERELSNGDLFLVTGHESAQSFGMAWYSENRQPFRIKFQSAADQVSYRWIPIPGEVHRAHFKSYEQPGTVSNHVVFLRGWSISLGPRVLARTLGLVADTSSLTEFESNLGAFPLSSSPTCSSFVGTSFIHSYNKPQLSNLSVLINEYLLRKVPDAVIIFSHDNDWCTILENLSVTKSALDFVKQIGIYFTIHTETNAIFLEKQSDPKKRGVDFSHSKLPYQVEPITMAMLGSFHPQLESYNDKRDRALPAKALLKLLGSSHKQSFSAPTLLHEDMNAPANVHPKLETVEPFSHKFGNMHTNLTWCPKAQLEYWYQVNEQLRILLIYGLKHDAKSQLPTLGQEKSLLSMLCCYGSISPQLRTESFDCLTQWPCQTPLGLLWMHRSVGTGKSVIAQSFCEELHAENCLAGSFIFKRGYPNWQNGLNPCPTVVYQISVASPVFKVIGECRTTIHVAALWNSEPVPKMLCKARTDINIFAGEHTAPVQVDVSNKSEPFSKMLLHAITDWNIIGLAYHTVIHIATYWNAELQSYSLIEQNQHPLVQHWSAMQAVASTIALALYEQGYLKSAEELDITVVETPRQMLGKEHLDSLTSMANFVSAYLDQGRSREAEELDAKVFKVTEQLLGKVYPATLNNMENLATPCSNQSNWSEAEEFTVIVLKSILGKEHHDAPTSMINVALTYRHHDRWGKPKALNIAALEPRMQQPGREHSETLTSMPDLALIPKNLGRWCKEEELEITVSGVRKHFATTYWNQERWSQPKKLKIAVTQIEQSNDQASQDLVGSADSLHEYALTGSSSVSIALYRFRSSVLIDSEKASSLTYIMKERHSNPYENSLCNYELTYNFVVRGANTLIEQHRFFFVVLERSEGTTFELTPR</sequence>
<protein>
    <recommendedName>
        <fullName evidence="3">Nephrocystin 3-like N-terminal domain-containing protein</fullName>
    </recommendedName>
</protein>
<evidence type="ECO:0000256" key="1">
    <source>
        <dbReference type="ARBA" id="ARBA00022737"/>
    </source>
</evidence>
<comment type="caution">
    <text evidence="4">The sequence shown here is derived from an EMBL/GenBank/DDBJ whole genome shotgun (WGS) entry which is preliminary data.</text>
</comment>
<dbReference type="PANTHER" id="PTHR46082:SF11">
    <property type="entry name" value="AAA+ ATPASE DOMAIN-CONTAINING PROTEIN-RELATED"/>
    <property type="match status" value="1"/>
</dbReference>
<evidence type="ECO:0000313" key="5">
    <source>
        <dbReference type="Proteomes" id="UP001362999"/>
    </source>
</evidence>
<dbReference type="Proteomes" id="UP001362999">
    <property type="component" value="Unassembled WGS sequence"/>
</dbReference>
<reference evidence="4 5" key="1">
    <citation type="journal article" date="2024" name="J Genomics">
        <title>Draft genome sequencing and assembly of Favolaschia claudopus CIRM-BRFM 2984 isolated from oak limbs.</title>
        <authorList>
            <person name="Navarro D."/>
            <person name="Drula E."/>
            <person name="Chaduli D."/>
            <person name="Cazenave R."/>
            <person name="Ahrendt S."/>
            <person name="Wang J."/>
            <person name="Lipzen A."/>
            <person name="Daum C."/>
            <person name="Barry K."/>
            <person name="Grigoriev I.V."/>
            <person name="Favel A."/>
            <person name="Rosso M.N."/>
            <person name="Martin F."/>
        </authorList>
    </citation>
    <scope>NUCLEOTIDE SEQUENCE [LARGE SCALE GENOMIC DNA]</scope>
    <source>
        <strain evidence="4 5">CIRM-BRFM 2984</strain>
    </source>
</reference>
<dbReference type="InterPro" id="IPR036770">
    <property type="entry name" value="Ankyrin_rpt-contain_sf"/>
</dbReference>
<evidence type="ECO:0000313" key="4">
    <source>
        <dbReference type="EMBL" id="KAK6980916.1"/>
    </source>
</evidence>
<dbReference type="SUPFAM" id="SSF48403">
    <property type="entry name" value="Ankyrin repeat"/>
    <property type="match status" value="1"/>
</dbReference>
<proteinExistence type="predicted"/>
<dbReference type="AlphaFoldDB" id="A0AAV9ZFD6"/>
<accession>A0AAV9ZFD6</accession>
<dbReference type="InterPro" id="IPR053137">
    <property type="entry name" value="NLR-like"/>
</dbReference>
<dbReference type="Gene3D" id="1.25.40.10">
    <property type="entry name" value="Tetratricopeptide repeat domain"/>
    <property type="match status" value="1"/>
</dbReference>
<keyword evidence="1" id="KW-0677">Repeat</keyword>
<dbReference type="Pfam" id="PF24883">
    <property type="entry name" value="NPHP3_N"/>
    <property type="match status" value="1"/>
</dbReference>
<feature type="compositionally biased region" description="Basic and acidic residues" evidence="2">
    <location>
        <begin position="1"/>
        <end position="10"/>
    </location>
</feature>
<dbReference type="EMBL" id="JAWWNJ010000155">
    <property type="protein sequence ID" value="KAK6980916.1"/>
    <property type="molecule type" value="Genomic_DNA"/>
</dbReference>
<name>A0AAV9ZFD6_9AGAR</name>
<evidence type="ECO:0000256" key="2">
    <source>
        <dbReference type="SAM" id="MobiDB-lite"/>
    </source>
</evidence>
<keyword evidence="5" id="KW-1185">Reference proteome</keyword>